<dbReference type="RefSeq" id="XP_056054703.1">
    <property type="nucleotide sequence ID" value="XM_056197678.1"/>
</dbReference>
<dbReference type="PROSITE" id="PS50893">
    <property type="entry name" value="ABC_TRANSPORTER_2"/>
    <property type="match status" value="1"/>
</dbReference>
<reference evidence="12" key="1">
    <citation type="journal article" date="2023" name="Access Microbiol">
        <title>De-novo genome assembly for Akanthomyces muscarius, a biocontrol agent of insect agricultural pests.</title>
        <authorList>
            <person name="Erdos Z."/>
            <person name="Studholme D.J."/>
            <person name="Raymond B."/>
            <person name="Sharma M."/>
        </authorList>
    </citation>
    <scope>NUCLEOTIDE SEQUENCE</scope>
    <source>
        <strain evidence="12">Ve6</strain>
    </source>
</reference>
<evidence type="ECO:0000256" key="6">
    <source>
        <dbReference type="ARBA" id="ARBA00022840"/>
    </source>
</evidence>
<dbReference type="SUPFAM" id="SSF90123">
    <property type="entry name" value="ABC transporter transmembrane region"/>
    <property type="match status" value="1"/>
</dbReference>
<evidence type="ECO:0000256" key="7">
    <source>
        <dbReference type="ARBA" id="ARBA00022989"/>
    </source>
</evidence>
<dbReference type="Pfam" id="PF00664">
    <property type="entry name" value="ABC_membrane"/>
    <property type="match status" value="1"/>
</dbReference>
<dbReference type="CDD" id="cd03244">
    <property type="entry name" value="ABCC_MRP_domain2"/>
    <property type="match status" value="1"/>
</dbReference>
<dbReference type="PANTHER" id="PTHR24223:SF456">
    <property type="entry name" value="MULTIDRUG RESISTANCE-ASSOCIATED PROTEIN LETHAL(2)03659"/>
    <property type="match status" value="1"/>
</dbReference>
<dbReference type="AlphaFoldDB" id="A0A9W8UN16"/>
<evidence type="ECO:0000259" key="10">
    <source>
        <dbReference type="PROSITE" id="PS50893"/>
    </source>
</evidence>
<feature type="transmembrane region" description="Helical" evidence="9">
    <location>
        <begin position="33"/>
        <end position="59"/>
    </location>
</feature>
<accession>A0A9W8UN16</accession>
<dbReference type="InterPro" id="IPR017871">
    <property type="entry name" value="ABC_transporter-like_CS"/>
</dbReference>
<evidence type="ECO:0000256" key="3">
    <source>
        <dbReference type="ARBA" id="ARBA00022448"/>
    </source>
</evidence>
<dbReference type="KEGG" id="amus:LMH87_010509"/>
<evidence type="ECO:0000313" key="12">
    <source>
        <dbReference type="EMBL" id="KAJ4154045.1"/>
    </source>
</evidence>
<dbReference type="GO" id="GO:0140359">
    <property type="term" value="F:ABC-type transporter activity"/>
    <property type="evidence" value="ECO:0007669"/>
    <property type="project" value="InterPro"/>
</dbReference>
<comment type="similarity">
    <text evidence="2">Belongs to the ABC transporter superfamily. ABCC family. Conjugate transporter (TC 3.A.1.208) subfamily.</text>
</comment>
<evidence type="ECO:0000256" key="5">
    <source>
        <dbReference type="ARBA" id="ARBA00022741"/>
    </source>
</evidence>
<evidence type="ECO:0000256" key="9">
    <source>
        <dbReference type="SAM" id="Phobius"/>
    </source>
</evidence>
<organism evidence="12 13">
    <name type="scientific">Akanthomyces muscarius</name>
    <name type="common">Entomopathogenic fungus</name>
    <name type="synonym">Lecanicillium muscarium</name>
    <dbReference type="NCBI Taxonomy" id="2231603"/>
    <lineage>
        <taxon>Eukaryota</taxon>
        <taxon>Fungi</taxon>
        <taxon>Dikarya</taxon>
        <taxon>Ascomycota</taxon>
        <taxon>Pezizomycotina</taxon>
        <taxon>Sordariomycetes</taxon>
        <taxon>Hypocreomycetidae</taxon>
        <taxon>Hypocreales</taxon>
        <taxon>Cordycipitaceae</taxon>
        <taxon>Akanthomyces</taxon>
    </lineage>
</organism>
<evidence type="ECO:0000256" key="2">
    <source>
        <dbReference type="ARBA" id="ARBA00009726"/>
    </source>
</evidence>
<dbReference type="Pfam" id="PF00005">
    <property type="entry name" value="ABC_tran"/>
    <property type="match status" value="1"/>
</dbReference>
<dbReference type="SMART" id="SM00382">
    <property type="entry name" value="AAA"/>
    <property type="match status" value="1"/>
</dbReference>
<dbReference type="GeneID" id="80897668"/>
<dbReference type="InterPro" id="IPR036640">
    <property type="entry name" value="ABC1_TM_sf"/>
</dbReference>
<dbReference type="GO" id="GO:0016020">
    <property type="term" value="C:membrane"/>
    <property type="evidence" value="ECO:0007669"/>
    <property type="project" value="UniProtKB-SubCell"/>
</dbReference>
<dbReference type="Gene3D" id="3.40.50.300">
    <property type="entry name" value="P-loop containing nucleotide triphosphate hydrolases"/>
    <property type="match status" value="1"/>
</dbReference>
<gene>
    <name evidence="12" type="ORF">LMH87_010509</name>
</gene>
<dbReference type="PANTHER" id="PTHR24223">
    <property type="entry name" value="ATP-BINDING CASSETTE SUB-FAMILY C"/>
    <property type="match status" value="1"/>
</dbReference>
<dbReference type="PROSITE" id="PS50929">
    <property type="entry name" value="ABC_TM1F"/>
    <property type="match status" value="1"/>
</dbReference>
<keyword evidence="6" id="KW-0067">ATP-binding</keyword>
<dbReference type="InterPro" id="IPR027417">
    <property type="entry name" value="P-loop_NTPase"/>
</dbReference>
<dbReference type="PROSITE" id="PS00211">
    <property type="entry name" value="ABC_TRANSPORTER_1"/>
    <property type="match status" value="1"/>
</dbReference>
<keyword evidence="8 9" id="KW-0472">Membrane</keyword>
<name>A0A9W8UN16_AKAMU</name>
<dbReference type="InterPro" id="IPR050173">
    <property type="entry name" value="ABC_transporter_C-like"/>
</dbReference>
<dbReference type="Gene3D" id="1.20.1560.10">
    <property type="entry name" value="ABC transporter type 1, transmembrane domain"/>
    <property type="match status" value="1"/>
</dbReference>
<keyword evidence="4 9" id="KW-0812">Transmembrane</keyword>
<keyword evidence="3" id="KW-0813">Transport</keyword>
<dbReference type="InterPro" id="IPR003439">
    <property type="entry name" value="ABC_transporter-like_ATP-bd"/>
</dbReference>
<sequence length="473" mass="51325">MGKLLQSLASDMYLIDHRVAAGLSDLLRIVMQLIFVVFTSGTTAPQTIAMMVVMLTFYFKITARHLRMSKHLNKLIPLATQPILEHANSTESGVLTIRAFKKESTYVERMYDLLDVDLGLSWHITLGQRWIHGRYGILGSLFVCATAASLVLSGSDAATAGFAINVALQIKSTMSGMMGKINLLTSGARAVDRVLEIVDAPIENQEGDNLAKSWPASGSIKVQDMAVRYDANLPLVLRGITFSLAPRERLGVVGRTGAGKTSLVNALLRFIDMEGGSIHVDGANIASVKLTRLRGSISFIPQDPLLFSDTLRANLNIHGNKSDDELQAALKKVAIQATDANNAIDTLNDLDMAIHPGGENLSHGQRQMVCLARAILDPRRIVILDEATSAVDKATDAMVQQVIRREFAKSTIIVVAHRLATVADFDKILVLDEGTAVEFGSPADLVQKKGIFWDMVNQSGDAENVRTAIEARG</sequence>
<evidence type="ECO:0000256" key="4">
    <source>
        <dbReference type="ARBA" id="ARBA00022692"/>
    </source>
</evidence>
<proteinExistence type="inferred from homology"/>
<evidence type="ECO:0000256" key="8">
    <source>
        <dbReference type="ARBA" id="ARBA00023136"/>
    </source>
</evidence>
<dbReference type="GO" id="GO:0005524">
    <property type="term" value="F:ATP binding"/>
    <property type="evidence" value="ECO:0007669"/>
    <property type="project" value="UniProtKB-KW"/>
</dbReference>
<dbReference type="EMBL" id="JAJHUN010000008">
    <property type="protein sequence ID" value="KAJ4154045.1"/>
    <property type="molecule type" value="Genomic_DNA"/>
</dbReference>
<evidence type="ECO:0000259" key="11">
    <source>
        <dbReference type="PROSITE" id="PS50929"/>
    </source>
</evidence>
<protein>
    <recommendedName>
        <fullName evidence="14">ABC transporter</fullName>
    </recommendedName>
</protein>
<dbReference type="Proteomes" id="UP001144673">
    <property type="component" value="Chromosome 5"/>
</dbReference>
<evidence type="ECO:0000256" key="1">
    <source>
        <dbReference type="ARBA" id="ARBA00004141"/>
    </source>
</evidence>
<evidence type="ECO:0000313" key="13">
    <source>
        <dbReference type="Proteomes" id="UP001144673"/>
    </source>
</evidence>
<dbReference type="FunFam" id="3.40.50.300:FF:001354">
    <property type="entry name" value="ATP-binding cassette (ABC) transporter, putative"/>
    <property type="match status" value="1"/>
</dbReference>
<dbReference type="SUPFAM" id="SSF52540">
    <property type="entry name" value="P-loop containing nucleoside triphosphate hydrolases"/>
    <property type="match status" value="1"/>
</dbReference>
<evidence type="ECO:0008006" key="14">
    <source>
        <dbReference type="Google" id="ProtNLM"/>
    </source>
</evidence>
<feature type="transmembrane region" description="Helical" evidence="9">
    <location>
        <begin position="135"/>
        <end position="152"/>
    </location>
</feature>
<comment type="caution">
    <text evidence="12">The sequence shown here is derived from an EMBL/GenBank/DDBJ whole genome shotgun (WGS) entry which is preliminary data.</text>
</comment>
<dbReference type="InterPro" id="IPR011527">
    <property type="entry name" value="ABC1_TM_dom"/>
</dbReference>
<comment type="subcellular location">
    <subcellularLocation>
        <location evidence="1">Membrane</location>
        <topology evidence="1">Multi-pass membrane protein</topology>
    </subcellularLocation>
</comment>
<dbReference type="InterPro" id="IPR003593">
    <property type="entry name" value="AAA+_ATPase"/>
</dbReference>
<keyword evidence="7 9" id="KW-1133">Transmembrane helix</keyword>
<feature type="domain" description="ABC transporter" evidence="10">
    <location>
        <begin position="220"/>
        <end position="458"/>
    </location>
</feature>
<keyword evidence="5" id="KW-0547">Nucleotide-binding</keyword>
<keyword evidence="13" id="KW-1185">Reference proteome</keyword>
<dbReference type="GO" id="GO:0016887">
    <property type="term" value="F:ATP hydrolysis activity"/>
    <property type="evidence" value="ECO:0007669"/>
    <property type="project" value="InterPro"/>
</dbReference>
<feature type="domain" description="ABC transmembrane type-1" evidence="11">
    <location>
        <begin position="1"/>
        <end position="186"/>
    </location>
</feature>